<reference evidence="5 6" key="1">
    <citation type="submission" date="2016-10" db="EMBL/GenBank/DDBJ databases">
        <authorList>
            <person name="de Groot N.N."/>
        </authorList>
    </citation>
    <scope>NUCLEOTIDE SEQUENCE [LARGE SCALE GENOMIC DNA]</scope>
    <source>
        <strain evidence="5 6">CGMCC 4.5506</strain>
    </source>
</reference>
<comment type="similarity">
    <text evidence="2">Belongs to the bacterial solute-binding protein 8 family.</text>
</comment>
<evidence type="ECO:0000313" key="5">
    <source>
        <dbReference type="EMBL" id="SDD18478.1"/>
    </source>
</evidence>
<dbReference type="STRING" id="530584.SAMN05421630_106292"/>
<dbReference type="SUPFAM" id="SSF53807">
    <property type="entry name" value="Helical backbone' metal receptor"/>
    <property type="match status" value="1"/>
</dbReference>
<dbReference type="InterPro" id="IPR051313">
    <property type="entry name" value="Bact_iron-sidero_bind"/>
</dbReference>
<keyword evidence="4" id="KW-0732">Signal</keyword>
<dbReference type="PROSITE" id="PS51318">
    <property type="entry name" value="TAT"/>
    <property type="match status" value="1"/>
</dbReference>
<dbReference type="OrthoDB" id="7941913at2"/>
<name>A0A222VXT2_9PSEU</name>
<dbReference type="InterPro" id="IPR002491">
    <property type="entry name" value="ABC_transptr_periplasmic_BD"/>
</dbReference>
<dbReference type="PANTHER" id="PTHR30532">
    <property type="entry name" value="IRON III DICITRATE-BINDING PERIPLASMIC PROTEIN"/>
    <property type="match status" value="1"/>
</dbReference>
<dbReference type="Pfam" id="PF01497">
    <property type="entry name" value="Peripla_BP_2"/>
    <property type="match status" value="1"/>
</dbReference>
<evidence type="ECO:0000256" key="2">
    <source>
        <dbReference type="ARBA" id="ARBA00008814"/>
    </source>
</evidence>
<dbReference type="Proteomes" id="UP000199494">
    <property type="component" value="Unassembled WGS sequence"/>
</dbReference>
<dbReference type="AlphaFoldDB" id="A0A222VXT2"/>
<dbReference type="GO" id="GO:1901678">
    <property type="term" value="P:iron coordination entity transport"/>
    <property type="evidence" value="ECO:0007669"/>
    <property type="project" value="UniProtKB-ARBA"/>
</dbReference>
<evidence type="ECO:0000313" key="6">
    <source>
        <dbReference type="Proteomes" id="UP000199494"/>
    </source>
</evidence>
<proteinExistence type="inferred from homology"/>
<accession>A0A222VXT2</accession>
<protein>
    <submittedName>
        <fullName evidence="5">Iron complex transport system substrate-binding protein</fullName>
    </submittedName>
</protein>
<dbReference type="KEGG" id="pmad:BAY61_31110"/>
<dbReference type="InterPro" id="IPR006311">
    <property type="entry name" value="TAT_signal"/>
</dbReference>
<dbReference type="EMBL" id="FMZE01000006">
    <property type="protein sequence ID" value="SDD18478.1"/>
    <property type="molecule type" value="Genomic_DNA"/>
</dbReference>
<dbReference type="PANTHER" id="PTHR30532:SF24">
    <property type="entry name" value="FERRIC ENTEROBACTIN-BINDING PERIPLASMIC PROTEIN FEPB"/>
    <property type="match status" value="1"/>
</dbReference>
<evidence type="ECO:0000256" key="1">
    <source>
        <dbReference type="ARBA" id="ARBA00004196"/>
    </source>
</evidence>
<sequence>MFSDVNRRRFLGGALALGATTVLAACGYQEDTTQQGSESTWSFKDDRGRTLDGNRPERIVAQVTAAAALWEFGIRPVGIFGPSKLPTGKPDPQVGNVDLASVQSLGNVWGEFNYDRYVELKPQLLVSVMYLKDELWYVPAEQAGAVERAAPTVGLDLGGISITDGIEKFRALAKALGGDVDSDSVKKAKAEFDSFTEDFPQTVNAVGDKKLLLVSATQEGVWAGNAQGFPSSKYLADNGLSFVEPNAPGDGNYWEQLSWENAGTYPADVILLDSRYGNLQADQLGGYPTWQKLPAVQEGNVIPWNPETPFSYSAAVGELGSIGTALRAI</sequence>
<comment type="subcellular location">
    <subcellularLocation>
        <location evidence="1">Cell envelope</location>
    </subcellularLocation>
</comment>
<keyword evidence="6" id="KW-1185">Reference proteome</keyword>
<evidence type="ECO:0000256" key="3">
    <source>
        <dbReference type="ARBA" id="ARBA00022448"/>
    </source>
</evidence>
<gene>
    <name evidence="5" type="ORF">SAMN05421630_106292</name>
</gene>
<dbReference type="PROSITE" id="PS50983">
    <property type="entry name" value="FE_B12_PBP"/>
    <property type="match status" value="1"/>
</dbReference>
<keyword evidence="3" id="KW-0813">Transport</keyword>
<dbReference type="Gene3D" id="3.40.50.1980">
    <property type="entry name" value="Nitrogenase molybdenum iron protein domain"/>
    <property type="match status" value="2"/>
</dbReference>
<organism evidence="5 6">
    <name type="scientific">Prauserella marina</name>
    <dbReference type="NCBI Taxonomy" id="530584"/>
    <lineage>
        <taxon>Bacteria</taxon>
        <taxon>Bacillati</taxon>
        <taxon>Actinomycetota</taxon>
        <taxon>Actinomycetes</taxon>
        <taxon>Pseudonocardiales</taxon>
        <taxon>Pseudonocardiaceae</taxon>
        <taxon>Prauserella</taxon>
    </lineage>
</organism>
<evidence type="ECO:0000256" key="4">
    <source>
        <dbReference type="ARBA" id="ARBA00022729"/>
    </source>
</evidence>
<dbReference type="GO" id="GO:0030288">
    <property type="term" value="C:outer membrane-bounded periplasmic space"/>
    <property type="evidence" value="ECO:0007669"/>
    <property type="project" value="TreeGrafter"/>
</dbReference>
<dbReference type="PROSITE" id="PS51257">
    <property type="entry name" value="PROKAR_LIPOPROTEIN"/>
    <property type="match status" value="1"/>
</dbReference>